<proteinExistence type="inferred from homology"/>
<evidence type="ECO:0000259" key="12">
    <source>
        <dbReference type="Pfam" id="PF02581"/>
    </source>
</evidence>
<name>A0ABD4TI34_9EURY</name>
<dbReference type="PANTHER" id="PTHR20857:SF15">
    <property type="entry name" value="THIAMINE-PHOSPHATE SYNTHASE"/>
    <property type="match status" value="1"/>
</dbReference>
<evidence type="ECO:0000256" key="8">
    <source>
        <dbReference type="ARBA" id="ARBA00047883"/>
    </source>
</evidence>
<keyword evidence="2 9" id="KW-0808">Transferase</keyword>
<protein>
    <recommendedName>
        <fullName evidence="9">Thiamine-phosphate synthase</fullName>
        <shortName evidence="9">TP synthase</shortName>
        <shortName evidence="9">TPS</shortName>
        <ecNumber evidence="9">2.5.1.3</ecNumber>
    </recommendedName>
    <alternativeName>
        <fullName evidence="9">Thiamine-phosphate pyrophosphorylase</fullName>
        <shortName evidence="9">TMP pyrophosphorylase</shortName>
        <shortName evidence="9">TMP-PPase</shortName>
    </alternativeName>
</protein>
<evidence type="ECO:0000256" key="3">
    <source>
        <dbReference type="ARBA" id="ARBA00022723"/>
    </source>
</evidence>
<evidence type="ECO:0000256" key="5">
    <source>
        <dbReference type="ARBA" id="ARBA00022977"/>
    </source>
</evidence>
<feature type="binding site" evidence="9">
    <location>
        <position position="87"/>
    </location>
    <ligand>
        <name>Mg(2+)</name>
        <dbReference type="ChEBI" id="CHEBI:18420"/>
    </ligand>
</feature>
<dbReference type="GO" id="GO:0009229">
    <property type="term" value="P:thiamine diphosphate biosynthetic process"/>
    <property type="evidence" value="ECO:0007669"/>
    <property type="project" value="UniProtKB-UniRule"/>
</dbReference>
<accession>A0ABD4TI34</accession>
<feature type="binding site" evidence="9">
    <location>
        <begin position="132"/>
        <end position="134"/>
    </location>
    <ligand>
        <name>2-[(2R,5Z)-2-carboxy-4-methylthiazol-5(2H)-ylidene]ethyl phosphate</name>
        <dbReference type="ChEBI" id="CHEBI:62899"/>
    </ligand>
</feature>
<evidence type="ECO:0000256" key="7">
    <source>
        <dbReference type="ARBA" id="ARBA00047851"/>
    </source>
</evidence>
<keyword evidence="3 9" id="KW-0479">Metal-binding</keyword>
<organism evidence="13 14">
    <name type="scientific">Methanocalculus taiwanensis</name>
    <dbReference type="NCBI Taxonomy" id="106207"/>
    <lineage>
        <taxon>Archaea</taxon>
        <taxon>Methanobacteriati</taxon>
        <taxon>Methanobacteriota</taxon>
        <taxon>Stenosarchaea group</taxon>
        <taxon>Methanomicrobia</taxon>
        <taxon>Methanomicrobiales</taxon>
        <taxon>Methanocalculaceae</taxon>
        <taxon>Methanocalculus</taxon>
    </lineage>
</organism>
<dbReference type="RefSeq" id="WP_255332313.1">
    <property type="nucleotide sequence ID" value="NZ_VOTZ01000008.1"/>
</dbReference>
<comment type="caution">
    <text evidence="13">The sequence shown here is derived from an EMBL/GenBank/DDBJ whole genome shotgun (WGS) entry which is preliminary data.</text>
</comment>
<dbReference type="InterPro" id="IPR034291">
    <property type="entry name" value="TMP_synthase"/>
</dbReference>
<dbReference type="NCBIfam" id="TIGR00693">
    <property type="entry name" value="thiE"/>
    <property type="match status" value="1"/>
</dbReference>
<reference evidence="13 14" key="1">
    <citation type="submission" date="2019-08" db="EMBL/GenBank/DDBJ databases">
        <authorList>
            <person name="Chen S.-C."/>
            <person name="Lai M.-C."/>
            <person name="You Y.-T."/>
        </authorList>
    </citation>
    <scope>NUCLEOTIDE SEQUENCE [LARGE SCALE GENOMIC DNA]</scope>
    <source>
        <strain evidence="13 14">P2F9704a</strain>
    </source>
</reference>
<feature type="binding site" evidence="9">
    <location>
        <position position="135"/>
    </location>
    <ligand>
        <name>4-amino-2-methyl-5-(diphosphooxymethyl)pyrimidine</name>
        <dbReference type="ChEBI" id="CHEBI:57841"/>
    </ligand>
</feature>
<dbReference type="GO" id="GO:0009228">
    <property type="term" value="P:thiamine biosynthetic process"/>
    <property type="evidence" value="ECO:0007669"/>
    <property type="project" value="UniProtKB-KW"/>
</dbReference>
<feature type="domain" description="Thiamine phosphate synthase/TenI" evidence="12">
    <location>
        <begin position="5"/>
        <end position="186"/>
    </location>
</feature>
<dbReference type="EMBL" id="VOTZ01000008">
    <property type="protein sequence ID" value="MCQ1538371.1"/>
    <property type="molecule type" value="Genomic_DNA"/>
</dbReference>
<dbReference type="GO" id="GO:0000287">
    <property type="term" value="F:magnesium ion binding"/>
    <property type="evidence" value="ECO:0007669"/>
    <property type="project" value="UniProtKB-UniRule"/>
</dbReference>
<comment type="similarity">
    <text evidence="9 10">Belongs to the thiamine-phosphate synthase family.</text>
</comment>
<evidence type="ECO:0000256" key="4">
    <source>
        <dbReference type="ARBA" id="ARBA00022842"/>
    </source>
</evidence>
<dbReference type="InterPro" id="IPR022998">
    <property type="entry name" value="ThiamineP_synth_TenI"/>
</dbReference>
<dbReference type="GO" id="GO:0004789">
    <property type="term" value="F:thiamine-phosphate diphosphorylase activity"/>
    <property type="evidence" value="ECO:0007669"/>
    <property type="project" value="UniProtKB-UniRule"/>
</dbReference>
<dbReference type="PANTHER" id="PTHR20857">
    <property type="entry name" value="THIAMINE-PHOSPHATE PYROPHOSPHORYLASE"/>
    <property type="match status" value="1"/>
</dbReference>
<dbReference type="SUPFAM" id="SSF51391">
    <property type="entry name" value="Thiamin phosphate synthase"/>
    <property type="match status" value="1"/>
</dbReference>
<dbReference type="InterPro" id="IPR013785">
    <property type="entry name" value="Aldolase_TIM"/>
</dbReference>
<dbReference type="Proteomes" id="UP001524383">
    <property type="component" value="Unassembled WGS sequence"/>
</dbReference>
<dbReference type="InterPro" id="IPR036206">
    <property type="entry name" value="ThiamineP_synth_sf"/>
</dbReference>
<keyword evidence="5 9" id="KW-0784">Thiamine biosynthesis</keyword>
<evidence type="ECO:0000256" key="6">
    <source>
        <dbReference type="ARBA" id="ARBA00047334"/>
    </source>
</evidence>
<feature type="binding site" evidence="9">
    <location>
        <position position="68"/>
    </location>
    <ligand>
        <name>Mg(2+)</name>
        <dbReference type="ChEBI" id="CHEBI:18420"/>
    </ligand>
</feature>
<dbReference type="EC" id="2.5.1.3" evidence="9"/>
<dbReference type="AlphaFoldDB" id="A0ABD4TI34"/>
<dbReference type="FunFam" id="3.20.20.70:FF:000096">
    <property type="entry name" value="Thiamine-phosphate synthase"/>
    <property type="match status" value="1"/>
</dbReference>
<evidence type="ECO:0000256" key="2">
    <source>
        <dbReference type="ARBA" id="ARBA00022679"/>
    </source>
</evidence>
<comment type="pathway">
    <text evidence="1 9 11">Cofactor biosynthesis; thiamine diphosphate biosynthesis; thiamine phosphate from 4-amino-2-methyl-5-diphosphomethylpyrimidine and 4-methyl-5-(2-phosphoethyl)-thiazole: step 1/1.</text>
</comment>
<comment type="catalytic activity">
    <reaction evidence="6 9 10">
        <text>4-methyl-5-(2-phosphooxyethyl)-thiazole + 4-amino-2-methyl-5-(diphosphooxymethyl)pyrimidine + H(+) = thiamine phosphate + diphosphate</text>
        <dbReference type="Rhea" id="RHEA:22328"/>
        <dbReference type="ChEBI" id="CHEBI:15378"/>
        <dbReference type="ChEBI" id="CHEBI:33019"/>
        <dbReference type="ChEBI" id="CHEBI:37575"/>
        <dbReference type="ChEBI" id="CHEBI:57841"/>
        <dbReference type="ChEBI" id="CHEBI:58296"/>
        <dbReference type="EC" id="2.5.1.3"/>
    </reaction>
</comment>
<evidence type="ECO:0000256" key="1">
    <source>
        <dbReference type="ARBA" id="ARBA00005165"/>
    </source>
</evidence>
<feature type="binding site" evidence="9">
    <location>
        <position position="163"/>
    </location>
    <ligand>
        <name>2-[(2R,5Z)-2-carboxy-4-methylthiazol-5(2H)-ylidene]ethyl phosphate</name>
        <dbReference type="ChEBI" id="CHEBI:62899"/>
    </ligand>
</feature>
<feature type="binding site" evidence="9">
    <location>
        <begin position="35"/>
        <end position="39"/>
    </location>
    <ligand>
        <name>4-amino-2-methyl-5-(diphosphooxymethyl)pyrimidine</name>
        <dbReference type="ChEBI" id="CHEBI:57841"/>
    </ligand>
</feature>
<sequence>MAYDLYVITDEMIGKGRSHTRLAEMALLGGADVIQLRDKNMDSASLFWTATEIRALTGDAGACFIMNDRLDLALAAGADGVHLGQQDMPVGEARRIVPRDFIIGCSVGSVEEAVHAEISGADYLALSPVFATTSKDDAGDGHGLRTLGAIRAATRLPLVAIGGITRENIGSVIGAGADGAAVISAVVGEEDVTSAARAMKRLIAEAKSPGRRNASPQKV</sequence>
<feature type="binding site" evidence="9">
    <location>
        <position position="106"/>
    </location>
    <ligand>
        <name>4-amino-2-methyl-5-(diphosphooxymethyl)pyrimidine</name>
        <dbReference type="ChEBI" id="CHEBI:57841"/>
    </ligand>
</feature>
<dbReference type="HAMAP" id="MF_00097">
    <property type="entry name" value="TMP_synthase"/>
    <property type="match status" value="1"/>
</dbReference>
<dbReference type="CDD" id="cd00564">
    <property type="entry name" value="TMP_TenI"/>
    <property type="match status" value="1"/>
</dbReference>
<dbReference type="Gene3D" id="3.20.20.70">
    <property type="entry name" value="Aldolase class I"/>
    <property type="match status" value="1"/>
</dbReference>
<comment type="catalytic activity">
    <reaction evidence="7 9 10">
        <text>2-(2-carboxy-4-methylthiazol-5-yl)ethyl phosphate + 4-amino-2-methyl-5-(diphosphooxymethyl)pyrimidine + 2 H(+) = thiamine phosphate + CO2 + diphosphate</text>
        <dbReference type="Rhea" id="RHEA:47848"/>
        <dbReference type="ChEBI" id="CHEBI:15378"/>
        <dbReference type="ChEBI" id="CHEBI:16526"/>
        <dbReference type="ChEBI" id="CHEBI:33019"/>
        <dbReference type="ChEBI" id="CHEBI:37575"/>
        <dbReference type="ChEBI" id="CHEBI:57841"/>
        <dbReference type="ChEBI" id="CHEBI:62890"/>
        <dbReference type="EC" id="2.5.1.3"/>
    </reaction>
</comment>
<evidence type="ECO:0000313" key="13">
    <source>
        <dbReference type="EMBL" id="MCQ1538371.1"/>
    </source>
</evidence>
<gene>
    <name evidence="9 13" type="primary">thiE</name>
    <name evidence="13" type="ORF">FTO68_05120</name>
</gene>
<evidence type="ECO:0000313" key="14">
    <source>
        <dbReference type="Proteomes" id="UP001524383"/>
    </source>
</evidence>
<keyword evidence="4 9" id="KW-0460">Magnesium</keyword>
<feature type="binding site" evidence="9">
    <location>
        <begin position="183"/>
        <end position="184"/>
    </location>
    <ligand>
        <name>2-[(2R,5Z)-2-carboxy-4-methylthiazol-5(2H)-ylidene]ethyl phosphate</name>
        <dbReference type="ChEBI" id="CHEBI:62899"/>
    </ligand>
</feature>
<comment type="cofactor">
    <cofactor evidence="9">
        <name>Mg(2+)</name>
        <dbReference type="ChEBI" id="CHEBI:18420"/>
    </cofactor>
    <text evidence="9">Binds 1 Mg(2+) ion per subunit.</text>
</comment>
<feature type="binding site" evidence="9">
    <location>
        <position position="67"/>
    </location>
    <ligand>
        <name>4-amino-2-methyl-5-(diphosphooxymethyl)pyrimidine</name>
        <dbReference type="ChEBI" id="CHEBI:57841"/>
    </ligand>
</feature>
<comment type="catalytic activity">
    <reaction evidence="8 9 10">
        <text>2-[(2R,5Z)-2-carboxy-4-methylthiazol-5(2H)-ylidene]ethyl phosphate + 4-amino-2-methyl-5-(diphosphooxymethyl)pyrimidine + 2 H(+) = thiamine phosphate + CO2 + diphosphate</text>
        <dbReference type="Rhea" id="RHEA:47844"/>
        <dbReference type="ChEBI" id="CHEBI:15378"/>
        <dbReference type="ChEBI" id="CHEBI:16526"/>
        <dbReference type="ChEBI" id="CHEBI:33019"/>
        <dbReference type="ChEBI" id="CHEBI:37575"/>
        <dbReference type="ChEBI" id="CHEBI:57841"/>
        <dbReference type="ChEBI" id="CHEBI:62899"/>
        <dbReference type="EC" id="2.5.1.3"/>
    </reaction>
</comment>
<comment type="function">
    <text evidence="9">Condenses 4-methyl-5-(beta-hydroxyethyl)thiazole monophosphate (THZ-P) and 2-methyl-4-amino-5-hydroxymethyl pyrimidine pyrophosphate (HMP-PP) to form thiamine monophosphate (TMP).</text>
</comment>
<keyword evidence="14" id="KW-1185">Reference proteome</keyword>
<dbReference type="Pfam" id="PF02581">
    <property type="entry name" value="TMP-TENI"/>
    <property type="match status" value="1"/>
</dbReference>
<evidence type="ECO:0000256" key="9">
    <source>
        <dbReference type="HAMAP-Rule" id="MF_00097"/>
    </source>
</evidence>
<evidence type="ECO:0000256" key="10">
    <source>
        <dbReference type="RuleBase" id="RU003826"/>
    </source>
</evidence>
<evidence type="ECO:0000256" key="11">
    <source>
        <dbReference type="RuleBase" id="RU004253"/>
    </source>
</evidence>